<feature type="signal peptide" evidence="3">
    <location>
        <begin position="1"/>
        <end position="21"/>
    </location>
</feature>
<sequence length="200" mass="22716">MKLRNIIIVVIVSLLSPQVLAEINLTTPSQLKLQVINNEIAKNENPLLLENGKNQIAFRYEDRYRSAGEDVFFTSDIILLTFEGHDNNYFITLPKLRTEGERTDFNNNPVIILKDSNGKTVSFEQGKLLKNGIQFNRDLISELRVYNQTSQPASLNQPKSIISMTGNESESEADVAGKMLDYWYSKADEKTRAAFKARIN</sequence>
<keyword evidence="2 3" id="KW-0732">Signal</keyword>
<protein>
    <submittedName>
        <fullName evidence="4">DUF2057 domain-containing protein</fullName>
    </submittedName>
</protein>
<dbReference type="Proteomes" id="UP001366060">
    <property type="component" value="Unassembled WGS sequence"/>
</dbReference>
<dbReference type="RefSeq" id="WP_341627507.1">
    <property type="nucleotide sequence ID" value="NZ_JBAKBA010000012.1"/>
</dbReference>
<evidence type="ECO:0000256" key="2">
    <source>
        <dbReference type="ARBA" id="ARBA00022729"/>
    </source>
</evidence>
<accession>A0ABU9HAH8</accession>
<gene>
    <name evidence="4" type="ORF">V6255_06990</name>
</gene>
<keyword evidence="5" id="KW-1185">Reference proteome</keyword>
<proteinExistence type="inferred from homology"/>
<name>A0ABU9HAH8_9GAMM</name>
<evidence type="ECO:0000256" key="1">
    <source>
        <dbReference type="ARBA" id="ARBA00008490"/>
    </source>
</evidence>
<dbReference type="EMBL" id="JBAKBA010000012">
    <property type="protein sequence ID" value="MEL0658887.1"/>
    <property type="molecule type" value="Genomic_DNA"/>
</dbReference>
<feature type="chain" id="PRO_5046709822" evidence="3">
    <location>
        <begin position="22"/>
        <end position="200"/>
    </location>
</feature>
<evidence type="ECO:0000256" key="3">
    <source>
        <dbReference type="SAM" id="SignalP"/>
    </source>
</evidence>
<comment type="caution">
    <text evidence="4">The sequence shown here is derived from an EMBL/GenBank/DDBJ whole genome shotgun (WGS) entry which is preliminary data.</text>
</comment>
<dbReference type="PANTHER" id="PTHR38108">
    <property type="entry name" value="UPF0319 PROTEIN YCCT"/>
    <property type="match status" value="1"/>
</dbReference>
<evidence type="ECO:0000313" key="5">
    <source>
        <dbReference type="Proteomes" id="UP001366060"/>
    </source>
</evidence>
<reference evidence="4 5" key="1">
    <citation type="submission" date="2024-02" db="EMBL/GenBank/DDBJ databases">
        <title>Bacteria isolated from the canopy kelp, Nereocystis luetkeana.</title>
        <authorList>
            <person name="Pfister C.A."/>
            <person name="Younker I.T."/>
            <person name="Light S.H."/>
        </authorList>
    </citation>
    <scope>NUCLEOTIDE SEQUENCE [LARGE SCALE GENOMIC DNA]</scope>
    <source>
        <strain evidence="4 5">TI.2.07</strain>
    </source>
</reference>
<comment type="similarity">
    <text evidence="1">Belongs to the UPF0319 family.</text>
</comment>
<dbReference type="PANTHER" id="PTHR38108:SF1">
    <property type="entry name" value="UPF0319 PROTEIN YCCT"/>
    <property type="match status" value="1"/>
</dbReference>
<organism evidence="4 5">
    <name type="scientific">Psychromonas arctica</name>
    <dbReference type="NCBI Taxonomy" id="168275"/>
    <lineage>
        <taxon>Bacteria</taxon>
        <taxon>Pseudomonadati</taxon>
        <taxon>Pseudomonadota</taxon>
        <taxon>Gammaproteobacteria</taxon>
        <taxon>Alteromonadales</taxon>
        <taxon>Psychromonadaceae</taxon>
        <taxon>Psychromonas</taxon>
    </lineage>
</organism>
<dbReference type="Pfam" id="PF09829">
    <property type="entry name" value="DUF2057"/>
    <property type="match status" value="1"/>
</dbReference>
<evidence type="ECO:0000313" key="4">
    <source>
        <dbReference type="EMBL" id="MEL0658887.1"/>
    </source>
</evidence>
<dbReference type="InterPro" id="IPR018635">
    <property type="entry name" value="UPF0319"/>
</dbReference>